<organism evidence="3 4">
    <name type="scientific">Apiosordaria backusii</name>
    <dbReference type="NCBI Taxonomy" id="314023"/>
    <lineage>
        <taxon>Eukaryota</taxon>
        <taxon>Fungi</taxon>
        <taxon>Dikarya</taxon>
        <taxon>Ascomycota</taxon>
        <taxon>Pezizomycotina</taxon>
        <taxon>Sordariomycetes</taxon>
        <taxon>Sordariomycetidae</taxon>
        <taxon>Sordariales</taxon>
        <taxon>Lasiosphaeriaceae</taxon>
        <taxon>Apiosordaria</taxon>
    </lineage>
</organism>
<dbReference type="InterPro" id="IPR036908">
    <property type="entry name" value="RlpA-like_sf"/>
</dbReference>
<dbReference type="Gene3D" id="2.40.160.20">
    <property type="match status" value="1"/>
</dbReference>
<dbReference type="InterPro" id="IPR009009">
    <property type="entry name" value="RlpA-like_DPBB"/>
</dbReference>
<dbReference type="PANTHER" id="PTHR31836:SF27">
    <property type="entry name" value="RLPA-LIKE PROTEIN DOUBLE-PSI BETA-BARREL DOMAIN-CONTAINING PROTEIN"/>
    <property type="match status" value="1"/>
</dbReference>
<dbReference type="EMBL" id="JAUKTV010000017">
    <property type="protein sequence ID" value="KAK0710461.1"/>
    <property type="molecule type" value="Genomic_DNA"/>
</dbReference>
<comment type="caution">
    <text evidence="3">The sequence shown here is derived from an EMBL/GenBank/DDBJ whole genome shotgun (WGS) entry which is preliminary data.</text>
</comment>
<keyword evidence="1" id="KW-0732">Signal</keyword>
<evidence type="ECO:0000256" key="1">
    <source>
        <dbReference type="ARBA" id="ARBA00022729"/>
    </source>
</evidence>
<dbReference type="Proteomes" id="UP001172159">
    <property type="component" value="Unassembled WGS sequence"/>
</dbReference>
<evidence type="ECO:0000313" key="4">
    <source>
        <dbReference type="Proteomes" id="UP001172159"/>
    </source>
</evidence>
<dbReference type="SUPFAM" id="SSF50685">
    <property type="entry name" value="Barwin-like endoglucanases"/>
    <property type="match status" value="1"/>
</dbReference>
<gene>
    <name evidence="3" type="ORF">B0T21DRAFT_297894</name>
</gene>
<keyword evidence="4" id="KW-1185">Reference proteome</keyword>
<dbReference type="Gene3D" id="2.40.40.10">
    <property type="entry name" value="RlpA-like domain"/>
    <property type="match status" value="1"/>
</dbReference>
<feature type="domain" description="RlpA-like protein double-psi beta-barrel" evidence="2">
    <location>
        <begin position="40"/>
        <end position="88"/>
    </location>
</feature>
<proteinExistence type="predicted"/>
<dbReference type="AlphaFoldDB" id="A0AA40A783"/>
<protein>
    <submittedName>
        <fullName evidence="3">RlpA-like double-psi beta-barrel-protein domain-containing protein-containing protein</fullName>
    </submittedName>
</protein>
<name>A0AA40A783_9PEZI</name>
<dbReference type="InterPro" id="IPR051477">
    <property type="entry name" value="Expansin_CellWall"/>
</dbReference>
<reference evidence="3" key="1">
    <citation type="submission" date="2023-06" db="EMBL/GenBank/DDBJ databases">
        <title>Genome-scale phylogeny and comparative genomics of the fungal order Sordariales.</title>
        <authorList>
            <consortium name="Lawrence Berkeley National Laboratory"/>
            <person name="Hensen N."/>
            <person name="Bonometti L."/>
            <person name="Westerberg I."/>
            <person name="Brannstrom I.O."/>
            <person name="Guillou S."/>
            <person name="Cros-Aarteil S."/>
            <person name="Calhoun S."/>
            <person name="Haridas S."/>
            <person name="Kuo A."/>
            <person name="Mondo S."/>
            <person name="Pangilinan J."/>
            <person name="Riley R."/>
            <person name="Labutti K."/>
            <person name="Andreopoulos B."/>
            <person name="Lipzen A."/>
            <person name="Chen C."/>
            <person name="Yanf M."/>
            <person name="Daum C."/>
            <person name="Ng V."/>
            <person name="Clum A."/>
            <person name="Steindorff A."/>
            <person name="Ohm R."/>
            <person name="Martin F."/>
            <person name="Silar P."/>
            <person name="Natvig D."/>
            <person name="Lalanne C."/>
            <person name="Gautier V."/>
            <person name="Ament-Velasquez S.L."/>
            <person name="Kruys A."/>
            <person name="Hutchinson M.I."/>
            <person name="Powell A.J."/>
            <person name="Barry K."/>
            <person name="Miller A.N."/>
            <person name="Grigoriev I.V."/>
            <person name="Debuchy R."/>
            <person name="Gladieux P."/>
            <person name="Thoren M.H."/>
            <person name="Johannesson H."/>
        </authorList>
    </citation>
    <scope>NUCLEOTIDE SEQUENCE</scope>
    <source>
        <strain evidence="3">CBS 540.89</strain>
    </source>
</reference>
<sequence>SVGLGACGQLHQDSELVAAISYAVFDPQTPGGNPNNNPLCGRRIRASFESKSVEVTVVDRCPGCSAGSLDLSPAAFQKLADLGRGRIQADPAPPPLTYLFSVNLTFAEPISIGAVPYGTRDLLTISGGTAVGPKISGKTSSPAQPRY</sequence>
<accession>A0AA40A783</accession>
<dbReference type="Pfam" id="PF11578">
    <property type="entry name" value="DUF3237"/>
    <property type="match status" value="1"/>
</dbReference>
<dbReference type="CDD" id="cd22191">
    <property type="entry name" value="DPBB_RlpA_EXP_N-like"/>
    <property type="match status" value="1"/>
</dbReference>
<evidence type="ECO:0000259" key="2">
    <source>
        <dbReference type="Pfam" id="PF03330"/>
    </source>
</evidence>
<dbReference type="Pfam" id="PF03330">
    <property type="entry name" value="DPBB_1"/>
    <property type="match status" value="1"/>
</dbReference>
<feature type="non-terminal residue" evidence="3">
    <location>
        <position position="147"/>
    </location>
</feature>
<evidence type="ECO:0000313" key="3">
    <source>
        <dbReference type="EMBL" id="KAK0710461.1"/>
    </source>
</evidence>
<dbReference type="PANTHER" id="PTHR31836">
    <property type="match status" value="1"/>
</dbReference>